<evidence type="ECO:0000256" key="1">
    <source>
        <dbReference type="ARBA" id="ARBA00005460"/>
    </source>
</evidence>
<dbReference type="PANTHER" id="PTHR10943">
    <property type="entry name" value="26S PROTEASOME NON-ATPASE REGULATORY SUBUNIT"/>
    <property type="match status" value="1"/>
</dbReference>
<name>A0ABP1FRJ4_9CHLO</name>
<dbReference type="Pfam" id="PF18051">
    <property type="entry name" value="RPN1_C"/>
    <property type="match status" value="1"/>
</dbReference>
<feature type="domain" description="26S proteasome non-ATPase regulatory subunit RPN1 C-terminal" evidence="7">
    <location>
        <begin position="877"/>
        <end position="930"/>
    </location>
</feature>
<evidence type="ECO:0000256" key="3">
    <source>
        <dbReference type="ARBA" id="ARBA00022942"/>
    </source>
</evidence>
<dbReference type="PANTHER" id="PTHR10943:SF1">
    <property type="entry name" value="26S PROTEASOME NON-ATPASE REGULATORY SUBUNIT 2"/>
    <property type="match status" value="1"/>
</dbReference>
<evidence type="ECO:0000259" key="6">
    <source>
        <dbReference type="Pfam" id="PF17781"/>
    </source>
</evidence>
<keyword evidence="2" id="KW-0677">Repeat</keyword>
<reference evidence="8 9" key="1">
    <citation type="submission" date="2024-06" db="EMBL/GenBank/DDBJ databases">
        <authorList>
            <person name="Kraege A."/>
            <person name="Thomma B."/>
        </authorList>
    </citation>
    <scope>NUCLEOTIDE SEQUENCE [LARGE SCALE GENOMIC DNA]</scope>
</reference>
<dbReference type="PIRSF" id="PIRSF015965">
    <property type="entry name" value="26S_Psome_Rpn1"/>
    <property type="match status" value="1"/>
</dbReference>
<dbReference type="EMBL" id="CAXHTA020000003">
    <property type="protein sequence ID" value="CAL5220172.1"/>
    <property type="molecule type" value="Genomic_DNA"/>
</dbReference>
<evidence type="ECO:0000256" key="5">
    <source>
        <dbReference type="SAM" id="MobiDB-lite"/>
    </source>
</evidence>
<gene>
    <name evidence="8" type="primary">g2139</name>
    <name evidence="8" type="ORF">VP750_LOCUS1831</name>
</gene>
<dbReference type="InterPro" id="IPR016643">
    <property type="entry name" value="26S_Psome_Rpn1"/>
</dbReference>
<protein>
    <recommendedName>
        <fullName evidence="4">26S proteasome non-ATPase regulatory subunit 2 homolog</fullName>
    </recommendedName>
</protein>
<dbReference type="Gene3D" id="1.25.10.10">
    <property type="entry name" value="Leucine-rich Repeat Variant"/>
    <property type="match status" value="1"/>
</dbReference>
<dbReference type="Proteomes" id="UP001497392">
    <property type="component" value="Unassembled WGS sequence"/>
</dbReference>
<dbReference type="InterPro" id="IPR002015">
    <property type="entry name" value="Proteasome/cyclosome_rpt"/>
</dbReference>
<proteinExistence type="inferred from homology"/>
<evidence type="ECO:0000259" key="7">
    <source>
        <dbReference type="Pfam" id="PF18051"/>
    </source>
</evidence>
<dbReference type="SUPFAM" id="SSF48371">
    <property type="entry name" value="ARM repeat"/>
    <property type="match status" value="1"/>
</dbReference>
<evidence type="ECO:0000313" key="8">
    <source>
        <dbReference type="EMBL" id="CAL5220172.1"/>
    </source>
</evidence>
<dbReference type="InterPro" id="IPR011989">
    <property type="entry name" value="ARM-like"/>
</dbReference>
<accession>A0ABP1FRJ4</accession>
<sequence length="935" mass="101846">MAEDKQHPDKAASEKKVADNKKKKQKAEEDKDADLSEEDLELKNNLLLMVTRIGEGDPGVQKLALQQIANEIRSATTSMTSVPKPLKFLRAHYQTLVNVHDKTADTDVRRQLADVLSVLAITTGKEGERACLKFRLLGSTEDVASWGHEYIRSLSGEIGEEYHARREKGEDVDDLLALVAQIVPFHMTHNAGKLLQALHQHCLSPLFTLHPLPAAHDPELPKPEAVDLLLETEKLEWLVQHIDAKNFARTCLYLTSCCAYLPEDDDSKVMQTAYKIYTKEKQYPDAMKVALMMNDKERVKETFASCGNPLVQKQLGYLLARQGVALNLEDEEHGMHSWLEELDPDLQSELQEIISNSRLSEYYLALARDLDVMEPKLPDEVYKSHLVEGRQPAGPAVDSARQNLAATFVNAFVNAGFGQDKLVTATLDAESHGTDRVHWIFKNKDQGKTAATASLGLVTLWDVEGGLPQIDKFLYSKDNYVVAGALLAVGILNCGLQHENDPAYALLNDFVDNQDPVVRIGAIMGLGLAYAGTQKEEIADLLTPLVVDTDVTMEVSSFAAVALGLTFVGTCHAGSVEAMLQGLMLRGESELGDPFAKQLVLGLGLLFLGKQGAVEATVEVAKTLPEQISQYAQVVLQTLAYAGTGDVLQIQSLLAMCGEHTEVDENAAWKMAHQGPAALGIAVVAMSEELGTAMAHRALEHLLQYGEPPVRRAIPLALALLNMSNPTLGAMDALSRLSHDTDAEVAQNAVLALGLIGAGTNNARLAGMLRGLSSYYYKEPTLLFLVRVAQGLVHMGKGLLNLAPKHANGNLISGQQLAGLLALLHSCFDMKGMLAGKHPYVLYYLTAAMRPRMLMTVDGEGKLLPVPVRVGQAIDTVAQAGRPKTITGFQTHTTPVLLSVGDRAELATNKYLPLTSVLEGLVILKENPDYIETNE</sequence>
<keyword evidence="9" id="KW-1185">Reference proteome</keyword>
<dbReference type="Pfam" id="PF01851">
    <property type="entry name" value="PC_rep"/>
    <property type="match status" value="2"/>
</dbReference>
<comment type="subunit">
    <text evidence="4">Component of the 19S regulatory particle (RP/PA700) base subcomplex of the 26S proteasome. The 26S proteasome is composed of a core protease (CP), known as the 20S proteasome, capped at one or both ends by the 19S regulatory particle (RP/PA700). The RP/PA700 complex is composed of at least 17 different subunits in two subcomplexes, the base and the lid, which form the portions proximal and distal to the 20S proteolytic core, respectively.</text>
</comment>
<dbReference type="InterPro" id="IPR040892">
    <property type="entry name" value="RPN1_N"/>
</dbReference>
<evidence type="ECO:0000256" key="2">
    <source>
        <dbReference type="ARBA" id="ARBA00022737"/>
    </source>
</evidence>
<comment type="similarity">
    <text evidence="1 4">Belongs to the proteasome subunit S2 family.</text>
</comment>
<evidence type="ECO:0000256" key="4">
    <source>
        <dbReference type="PIRNR" id="PIRNR015965"/>
    </source>
</evidence>
<comment type="caution">
    <text evidence="8">The sequence shown here is derived from an EMBL/GenBank/DDBJ whole genome shotgun (WGS) entry which is preliminary data.</text>
</comment>
<dbReference type="InterPro" id="IPR016024">
    <property type="entry name" value="ARM-type_fold"/>
</dbReference>
<dbReference type="Pfam" id="PF17781">
    <property type="entry name" value="RPN1_RPN2_N"/>
    <property type="match status" value="2"/>
</dbReference>
<keyword evidence="3 4" id="KW-0647">Proteasome</keyword>
<organism evidence="8 9">
    <name type="scientific">Coccomyxa viridis</name>
    <dbReference type="NCBI Taxonomy" id="1274662"/>
    <lineage>
        <taxon>Eukaryota</taxon>
        <taxon>Viridiplantae</taxon>
        <taxon>Chlorophyta</taxon>
        <taxon>core chlorophytes</taxon>
        <taxon>Trebouxiophyceae</taxon>
        <taxon>Trebouxiophyceae incertae sedis</taxon>
        <taxon>Coccomyxaceae</taxon>
        <taxon>Coccomyxa</taxon>
    </lineage>
</organism>
<feature type="domain" description="RPN1 N-terminal" evidence="6">
    <location>
        <begin position="47"/>
        <end position="191"/>
    </location>
</feature>
<evidence type="ECO:0000313" key="9">
    <source>
        <dbReference type="Proteomes" id="UP001497392"/>
    </source>
</evidence>
<feature type="compositionally biased region" description="Basic and acidic residues" evidence="5">
    <location>
        <begin position="1"/>
        <end position="20"/>
    </location>
</feature>
<feature type="domain" description="RPN1 N-terminal" evidence="6">
    <location>
        <begin position="223"/>
        <end position="386"/>
    </location>
</feature>
<comment type="function">
    <text evidence="4">Acts as a regulatory subunit of the 26 proteasome which is involved in the ATP-dependent degradation of ubiquitinated proteins.</text>
</comment>
<dbReference type="InterPro" id="IPR041433">
    <property type="entry name" value="RPN1_C"/>
</dbReference>
<feature type="region of interest" description="Disordered" evidence="5">
    <location>
        <begin position="1"/>
        <end position="36"/>
    </location>
</feature>